<gene>
    <name evidence="2" type="ORF">MCOM1403_LOCUS655</name>
</gene>
<dbReference type="EMBL" id="HBEQ01000837">
    <property type="protein sequence ID" value="CAD8513230.1"/>
    <property type="molecule type" value="Transcribed_RNA"/>
</dbReference>
<name>A0A7S0NHS7_MICPS</name>
<organism evidence="2">
    <name type="scientific">Micromonas pusilla</name>
    <name type="common">Picoplanktonic green alga</name>
    <name type="synonym">Chromulina pusilla</name>
    <dbReference type="NCBI Taxonomy" id="38833"/>
    <lineage>
        <taxon>Eukaryota</taxon>
        <taxon>Viridiplantae</taxon>
        <taxon>Chlorophyta</taxon>
        <taxon>Mamiellophyceae</taxon>
        <taxon>Mamiellales</taxon>
        <taxon>Mamiellaceae</taxon>
        <taxon>Micromonas</taxon>
    </lineage>
</organism>
<reference evidence="2" key="1">
    <citation type="submission" date="2021-01" db="EMBL/GenBank/DDBJ databases">
        <authorList>
            <person name="Corre E."/>
            <person name="Pelletier E."/>
            <person name="Niang G."/>
            <person name="Scheremetjew M."/>
            <person name="Finn R."/>
            <person name="Kale V."/>
            <person name="Holt S."/>
            <person name="Cochrane G."/>
            <person name="Meng A."/>
            <person name="Brown T."/>
            <person name="Cohen L."/>
        </authorList>
    </citation>
    <scope>NUCLEOTIDE SEQUENCE</scope>
    <source>
        <strain evidence="2">CCMP1723</strain>
    </source>
</reference>
<dbReference type="AlphaFoldDB" id="A0A7S0NHS7"/>
<sequence>MLSRLSLRAAARAMHSREARYVAPASAPIDPFARCDHPRPCLRRECTCLAPWTSPRARAYRAGSDALLTRSCAPTLDRPSPFPTAEELLDEEIQAEEEGGLSMEPGPARLRYSSAEPRKRTPDLPLVPTFTRQEKIPPRLTQPRYLPDTQGQGRGASLRG</sequence>
<proteinExistence type="predicted"/>
<evidence type="ECO:0000313" key="2">
    <source>
        <dbReference type="EMBL" id="CAD8513230.1"/>
    </source>
</evidence>
<evidence type="ECO:0000256" key="1">
    <source>
        <dbReference type="SAM" id="MobiDB-lite"/>
    </source>
</evidence>
<protein>
    <submittedName>
        <fullName evidence="2">Uncharacterized protein</fullName>
    </submittedName>
</protein>
<accession>A0A7S0NHS7</accession>
<feature type="region of interest" description="Disordered" evidence="1">
    <location>
        <begin position="95"/>
        <end position="160"/>
    </location>
</feature>